<dbReference type="Gene3D" id="3.30.70.2520">
    <property type="match status" value="1"/>
</dbReference>
<evidence type="ECO:0000259" key="5">
    <source>
        <dbReference type="PROSITE" id="PS51387"/>
    </source>
</evidence>
<evidence type="ECO:0000256" key="1">
    <source>
        <dbReference type="ARBA" id="ARBA00005083"/>
    </source>
</evidence>
<comment type="pathway">
    <text evidence="1">Cofactor biosynthesis; D-erythroascorbate biosynthesis; dehydro-D-arabinono-1,4-lactone from D-arabinose: step 2/2.</text>
</comment>
<dbReference type="EC" id="1.1.3.37" evidence="2"/>
<dbReference type="PROSITE" id="PS51387">
    <property type="entry name" value="FAD_PCMH"/>
    <property type="match status" value="1"/>
</dbReference>
<dbReference type="InterPro" id="IPR016169">
    <property type="entry name" value="FAD-bd_PCMH_sub2"/>
</dbReference>
<evidence type="ECO:0000256" key="2">
    <source>
        <dbReference type="ARBA" id="ARBA00013136"/>
    </source>
</evidence>
<gene>
    <name evidence="6" type="ORF">BT96DRAFT_280962</name>
</gene>
<dbReference type="PIRSF" id="PIRSF000136">
    <property type="entry name" value="LGO_GLO"/>
    <property type="match status" value="1"/>
</dbReference>
<evidence type="ECO:0000256" key="3">
    <source>
        <dbReference type="ARBA" id="ARBA00023002"/>
    </source>
</evidence>
<evidence type="ECO:0000313" key="6">
    <source>
        <dbReference type="EMBL" id="KAE9406094.1"/>
    </source>
</evidence>
<dbReference type="PANTHER" id="PTHR43762:SF1">
    <property type="entry name" value="D-ARABINONO-1,4-LACTONE OXIDASE"/>
    <property type="match status" value="1"/>
</dbReference>
<dbReference type="PANTHER" id="PTHR43762">
    <property type="entry name" value="L-GULONOLACTONE OXIDASE"/>
    <property type="match status" value="1"/>
</dbReference>
<reference evidence="6" key="1">
    <citation type="journal article" date="2019" name="Environ. Microbiol.">
        <title>Fungal ecological strategies reflected in gene transcription - a case study of two litter decomposers.</title>
        <authorList>
            <person name="Barbi F."/>
            <person name="Kohler A."/>
            <person name="Barry K."/>
            <person name="Baskaran P."/>
            <person name="Daum C."/>
            <person name="Fauchery L."/>
            <person name="Ihrmark K."/>
            <person name="Kuo A."/>
            <person name="LaButti K."/>
            <person name="Lipzen A."/>
            <person name="Morin E."/>
            <person name="Grigoriev I.V."/>
            <person name="Henrissat B."/>
            <person name="Lindahl B."/>
            <person name="Martin F."/>
        </authorList>
    </citation>
    <scope>NUCLEOTIDE SEQUENCE</scope>
    <source>
        <strain evidence="6">JB14</strain>
    </source>
</reference>
<dbReference type="Pfam" id="PF04030">
    <property type="entry name" value="ALO"/>
    <property type="match status" value="1"/>
</dbReference>
<dbReference type="Proteomes" id="UP000799118">
    <property type="component" value="Unassembled WGS sequence"/>
</dbReference>
<dbReference type="Gene3D" id="1.10.45.10">
    <property type="entry name" value="Vanillyl-alcohol Oxidase, Chain A, domain 4"/>
    <property type="match status" value="1"/>
</dbReference>
<feature type="domain" description="FAD-binding PCMH-type" evidence="5">
    <location>
        <begin position="47"/>
        <end position="217"/>
    </location>
</feature>
<dbReference type="InterPro" id="IPR010031">
    <property type="entry name" value="FAD_lactone_oxidase-like"/>
</dbReference>
<dbReference type="OrthoDB" id="610608at2759"/>
<dbReference type="AlphaFoldDB" id="A0A6A4IBC2"/>
<dbReference type="InterPro" id="IPR036318">
    <property type="entry name" value="FAD-bd_PCMH-like_sf"/>
</dbReference>
<accession>A0A6A4IBC2</accession>
<dbReference type="InterPro" id="IPR007173">
    <property type="entry name" value="ALO_C"/>
</dbReference>
<dbReference type="EMBL" id="ML769404">
    <property type="protein sequence ID" value="KAE9406094.1"/>
    <property type="molecule type" value="Genomic_DNA"/>
</dbReference>
<protein>
    <recommendedName>
        <fullName evidence="2">D-arabinono-1,4-lactone oxidase</fullName>
        <ecNumber evidence="2">1.1.3.37</ecNumber>
    </recommendedName>
    <alternativeName>
        <fullName evidence="4">L-galactono-gamma-lactone oxidase</fullName>
    </alternativeName>
</protein>
<evidence type="ECO:0000313" key="7">
    <source>
        <dbReference type="Proteomes" id="UP000799118"/>
    </source>
</evidence>
<dbReference type="UniPathway" id="UPA00771">
    <property type="reaction ID" value="UER00766"/>
</dbReference>
<proteinExistence type="predicted"/>
<dbReference type="Gene3D" id="3.30.465.10">
    <property type="match status" value="1"/>
</dbReference>
<dbReference type="InterPro" id="IPR006094">
    <property type="entry name" value="Oxid_FAD_bind_N"/>
</dbReference>
<dbReference type="GO" id="GO:0003885">
    <property type="term" value="F:D-arabinono-1,4-lactone oxidase activity"/>
    <property type="evidence" value="ECO:0007669"/>
    <property type="project" value="UniProtKB-EC"/>
</dbReference>
<dbReference type="InterPro" id="IPR016171">
    <property type="entry name" value="Vanillyl_alc_oxidase_C-sub2"/>
</dbReference>
<dbReference type="Pfam" id="PF01565">
    <property type="entry name" value="FAD_binding_4"/>
    <property type="match status" value="1"/>
</dbReference>
<keyword evidence="7" id="KW-1185">Reference proteome</keyword>
<dbReference type="GO" id="GO:0016020">
    <property type="term" value="C:membrane"/>
    <property type="evidence" value="ECO:0007669"/>
    <property type="project" value="InterPro"/>
</dbReference>
<evidence type="ECO:0000256" key="4">
    <source>
        <dbReference type="ARBA" id="ARBA00033418"/>
    </source>
</evidence>
<organism evidence="6 7">
    <name type="scientific">Gymnopus androsaceus JB14</name>
    <dbReference type="NCBI Taxonomy" id="1447944"/>
    <lineage>
        <taxon>Eukaryota</taxon>
        <taxon>Fungi</taxon>
        <taxon>Dikarya</taxon>
        <taxon>Basidiomycota</taxon>
        <taxon>Agaricomycotina</taxon>
        <taxon>Agaricomycetes</taxon>
        <taxon>Agaricomycetidae</taxon>
        <taxon>Agaricales</taxon>
        <taxon>Marasmiineae</taxon>
        <taxon>Omphalotaceae</taxon>
        <taxon>Gymnopus</taxon>
    </lineage>
</organism>
<dbReference type="GO" id="GO:0005739">
    <property type="term" value="C:mitochondrion"/>
    <property type="evidence" value="ECO:0007669"/>
    <property type="project" value="TreeGrafter"/>
</dbReference>
<dbReference type="Gene3D" id="3.30.43.10">
    <property type="entry name" value="Uridine Diphospho-n-acetylenolpyruvylglucosamine Reductase, domain 2"/>
    <property type="match status" value="1"/>
</dbReference>
<name>A0A6A4IBC2_9AGAR</name>
<dbReference type="InterPro" id="IPR016166">
    <property type="entry name" value="FAD-bd_PCMH"/>
</dbReference>
<dbReference type="SUPFAM" id="SSF56176">
    <property type="entry name" value="FAD-binding/transporter-associated domain-like"/>
    <property type="match status" value="1"/>
</dbReference>
<keyword evidence="3" id="KW-0560">Oxidoreductase</keyword>
<sequence length="485" mass="55615">MVGELTTMSLKTDLRNIPLHELYEILLPVTIPASSPRSVFSNWAKTFFCTPLAVFEPQNEYQCEVILELARREGKVVRAAGVGHSPSDLACTNEFMLCTTHLNRVLTVDKEKRRVVAQAGITLHDLHIALAEHDLAMINLGSISDQTLAGIVTTASHGTGINYGVMSTHVISMTLLLADGSRVHCSRSERSDLFLATACGLGSTGLILNIELEVEAGFRLEEVFESRNFEDAVVNLRQIAQSAEHTRMFWFPAADKICVSTLNRTNKPKYIGGSWFYDSFVGYHVIQMLLFIGIWFRAFNNWAVLLASWLIVSGPSRVDDSHNVFNLDCRYLQHTTEWAIPYENAEPCIRELHKYFHEMLADPRERPHFPIEIRFSAPDDIWLSPSYNQQTCWIGIVQYKLYGFNVPYRRLFDGFESILARYQGRPHWAKSHKLGPEDFDRLYPRFGDFLQQLQEVDPAGLFRNEYMQRHFFGQPIDRRVFKKRK</sequence>
<dbReference type="GO" id="GO:0071949">
    <property type="term" value="F:FAD binding"/>
    <property type="evidence" value="ECO:0007669"/>
    <property type="project" value="InterPro"/>
</dbReference>
<dbReference type="InterPro" id="IPR016167">
    <property type="entry name" value="FAD-bd_PCMH_sub1"/>
</dbReference>